<dbReference type="OrthoDB" id="10252281at2759"/>
<dbReference type="Proteomes" id="UP000051530">
    <property type="component" value="Unassembled WGS sequence"/>
</dbReference>
<evidence type="ECO:0000313" key="5">
    <source>
        <dbReference type="Proteomes" id="UP000051530"/>
    </source>
</evidence>
<protein>
    <submittedName>
        <fullName evidence="4">Asparagine synthetase</fullName>
    </submittedName>
</protein>
<gene>
    <name evidence="4" type="ORF">M153_12960000132</name>
</gene>
<dbReference type="SUPFAM" id="SSF56235">
    <property type="entry name" value="N-terminal nucleophile aminohydrolases (Ntn hydrolases)"/>
    <property type="match status" value="1"/>
</dbReference>
<dbReference type="GO" id="GO:0006529">
    <property type="term" value="P:asparagine biosynthetic process"/>
    <property type="evidence" value="ECO:0007669"/>
    <property type="project" value="UniProtKB-KW"/>
</dbReference>
<dbReference type="VEuPathDB" id="MicrosporidiaDB:M153_12960000132"/>
<dbReference type="PANTHER" id="PTHR45937">
    <property type="entry name" value="ASPARAGINE SYNTHETASE DOMAIN-CONTAINING PROTEIN 1"/>
    <property type="match status" value="1"/>
</dbReference>
<evidence type="ECO:0000313" key="4">
    <source>
        <dbReference type="EMBL" id="KRH92055.1"/>
    </source>
</evidence>
<evidence type="ECO:0000256" key="1">
    <source>
        <dbReference type="ARBA" id="ARBA00022605"/>
    </source>
</evidence>
<organism evidence="4 5">
    <name type="scientific">Pseudoloma neurophilia</name>
    <dbReference type="NCBI Taxonomy" id="146866"/>
    <lineage>
        <taxon>Eukaryota</taxon>
        <taxon>Fungi</taxon>
        <taxon>Fungi incertae sedis</taxon>
        <taxon>Microsporidia</taxon>
        <taxon>Pseudoloma</taxon>
    </lineage>
</organism>
<reference evidence="4 5" key="1">
    <citation type="submission" date="2015-07" db="EMBL/GenBank/DDBJ databases">
        <title>The genome of Pseudoloma neurophilia, a relevant intracellular parasite of the zebrafish.</title>
        <authorList>
            <person name="Ndikumana S."/>
            <person name="Pelin A."/>
            <person name="Sanders J."/>
            <person name="Corradi N."/>
        </authorList>
    </citation>
    <scope>NUCLEOTIDE SEQUENCE [LARGE SCALE GENOMIC DNA]</scope>
    <source>
        <strain evidence="4 5">MK1</strain>
    </source>
</reference>
<keyword evidence="1" id="KW-0028">Amino-acid biosynthesis</keyword>
<accession>A0A0R0LZ78</accession>
<evidence type="ECO:0000256" key="2">
    <source>
        <dbReference type="ARBA" id="ARBA00022888"/>
    </source>
</evidence>
<keyword evidence="3" id="KW-0315">Glutamine amidotransferase</keyword>
<proteinExistence type="predicted"/>
<dbReference type="EMBL" id="LGUB01001256">
    <property type="protein sequence ID" value="KRH92055.1"/>
    <property type="molecule type" value="Genomic_DNA"/>
</dbReference>
<dbReference type="Gene3D" id="3.60.20.10">
    <property type="entry name" value="Glutamine Phosphoribosylpyrophosphate, subunit 1, domain 1"/>
    <property type="match status" value="1"/>
</dbReference>
<name>A0A0R0LZ78_9MICR</name>
<keyword evidence="2" id="KW-0061">Asparagine biosynthesis</keyword>
<evidence type="ECO:0000256" key="3">
    <source>
        <dbReference type="ARBA" id="ARBA00022962"/>
    </source>
</evidence>
<feature type="non-terminal residue" evidence="4">
    <location>
        <position position="230"/>
    </location>
</feature>
<sequence length="230" mass="27544">MCGILLSNDTETFKKLEPEILARGPDSKFELEENGFKFLQTVLQIRQPLDEELWLKSRDIGLMILFNGKIFANLESDIDLVYEAILIDFNREISEPLNLEIDLFSRIKNIYKHLNTFRNEYAMVIYDSKNELIYFFTDDIGLRSLGFTIKDQKFTVSSFGYENFASQFHFYCYNIREKTLKLQDKFCKNEIFPYEQFDHSRIVLKYIKTSFYKRFLKEFSKKHAKEIERL</sequence>
<comment type="caution">
    <text evidence="4">The sequence shown here is derived from an EMBL/GenBank/DDBJ whole genome shotgun (WGS) entry which is preliminary data.</text>
</comment>
<dbReference type="InterPro" id="IPR051857">
    <property type="entry name" value="Asn_synthetase_domain"/>
</dbReference>
<dbReference type="InterPro" id="IPR029055">
    <property type="entry name" value="Ntn_hydrolases_N"/>
</dbReference>
<dbReference type="PANTHER" id="PTHR45937:SF1">
    <property type="entry name" value="ASPARAGINE SYNTHETASE DOMAIN-CONTAINING PROTEIN 1"/>
    <property type="match status" value="1"/>
</dbReference>
<dbReference type="AlphaFoldDB" id="A0A0R0LZ78"/>
<keyword evidence="5" id="KW-1185">Reference proteome</keyword>